<keyword evidence="3" id="KW-1185">Reference proteome</keyword>
<keyword evidence="2" id="KW-0436">Ligase</keyword>
<accession>A0A1S6HXT2</accession>
<dbReference type="RefSeq" id="WP_077755124.1">
    <property type="nucleotide sequence ID" value="NZ_CP014782.1"/>
</dbReference>
<dbReference type="EMBL" id="CP014782">
    <property type="protein sequence ID" value="AQS40321.1"/>
    <property type="molecule type" value="Genomic_DNA"/>
</dbReference>
<dbReference type="PANTHER" id="PTHR42695:SF5">
    <property type="entry name" value="GLUTAMINE AMIDOTRANSFERASE YLR126C-RELATED"/>
    <property type="match status" value="1"/>
</dbReference>
<feature type="domain" description="Glutamine amidotransferase" evidence="1">
    <location>
        <begin position="42"/>
        <end position="186"/>
    </location>
</feature>
<dbReference type="PROSITE" id="PS51273">
    <property type="entry name" value="GATASE_TYPE_1"/>
    <property type="match status" value="1"/>
</dbReference>
<name>A0A1S6HXT2_9GAMM</name>
<dbReference type="Pfam" id="PF00117">
    <property type="entry name" value="GATase"/>
    <property type="match status" value="1"/>
</dbReference>
<dbReference type="PANTHER" id="PTHR42695">
    <property type="entry name" value="GLUTAMINE AMIDOTRANSFERASE YLR126C-RELATED"/>
    <property type="match status" value="1"/>
</dbReference>
<sequence length="238" mass="26410">MHVHFIIHESYEGPGAFTQWITDRGFKQTSSRLYLGDALPSQLDFDLLIILGGPQSPLTRVQECAHFSAQNEINLISQCIEAGKAILGVCLGAQLIGEALGAKFESSPNTEIGYFPITLTDVGQSHSMLSHFKHQEVVGHWHNDMPGVLPSTKILASSAACPRQIVEYSELIYGFQCHLEFTKESMRELVNAGLDASLVTNEPWVQSREVLLATDTINMNTLLFSFLDDLVDNYRLTL</sequence>
<dbReference type="AlphaFoldDB" id="A0A1S6HXT2"/>
<evidence type="ECO:0000259" key="1">
    <source>
        <dbReference type="Pfam" id="PF00117"/>
    </source>
</evidence>
<dbReference type="CDD" id="cd01741">
    <property type="entry name" value="GATase1_1"/>
    <property type="match status" value="1"/>
</dbReference>
<protein>
    <submittedName>
        <fullName evidence="2">GMP synthase family protein</fullName>
        <ecNumber evidence="2">6.3.5.2</ecNumber>
    </submittedName>
</protein>
<dbReference type="NCBIfam" id="NF006098">
    <property type="entry name" value="PRK08250.1"/>
    <property type="match status" value="1"/>
</dbReference>
<dbReference type="GO" id="GO:0003922">
    <property type="term" value="F:GMP synthase (glutamine-hydrolyzing) activity"/>
    <property type="evidence" value="ECO:0007669"/>
    <property type="project" value="UniProtKB-EC"/>
</dbReference>
<gene>
    <name evidence="2" type="ORF">Sps_05252</name>
</gene>
<dbReference type="Proteomes" id="UP000189545">
    <property type="component" value="Chromosome"/>
</dbReference>
<dbReference type="STRING" id="225848.Sps_05252"/>
<dbReference type="KEGG" id="spsw:Sps_05252"/>
<dbReference type="GO" id="GO:0005829">
    <property type="term" value="C:cytosol"/>
    <property type="evidence" value="ECO:0007669"/>
    <property type="project" value="TreeGrafter"/>
</dbReference>
<reference evidence="2 3" key="1">
    <citation type="submission" date="2016-03" db="EMBL/GenBank/DDBJ databases">
        <title>Complete genome sequence of Shewanella psychrophila WP2, a deep sea bacterium isolated from west Pacific sediment.</title>
        <authorList>
            <person name="Xu G."/>
            <person name="Jian H."/>
        </authorList>
    </citation>
    <scope>NUCLEOTIDE SEQUENCE [LARGE SCALE GENOMIC DNA]</scope>
    <source>
        <strain evidence="2 3">WP2</strain>
    </source>
</reference>
<dbReference type="InterPro" id="IPR029062">
    <property type="entry name" value="Class_I_gatase-like"/>
</dbReference>
<dbReference type="SUPFAM" id="SSF52317">
    <property type="entry name" value="Class I glutamine amidotransferase-like"/>
    <property type="match status" value="1"/>
</dbReference>
<evidence type="ECO:0000313" key="2">
    <source>
        <dbReference type="EMBL" id="AQS40321.1"/>
    </source>
</evidence>
<dbReference type="InterPro" id="IPR017926">
    <property type="entry name" value="GATASE"/>
</dbReference>
<dbReference type="OrthoDB" id="9813383at2"/>
<dbReference type="EC" id="6.3.5.2" evidence="2"/>
<dbReference type="InterPro" id="IPR044992">
    <property type="entry name" value="ChyE-like"/>
</dbReference>
<dbReference type="Gene3D" id="3.40.50.880">
    <property type="match status" value="1"/>
</dbReference>
<organism evidence="2 3">
    <name type="scientific">Shewanella psychrophila</name>
    <dbReference type="NCBI Taxonomy" id="225848"/>
    <lineage>
        <taxon>Bacteria</taxon>
        <taxon>Pseudomonadati</taxon>
        <taxon>Pseudomonadota</taxon>
        <taxon>Gammaproteobacteria</taxon>
        <taxon>Alteromonadales</taxon>
        <taxon>Shewanellaceae</taxon>
        <taxon>Shewanella</taxon>
    </lineage>
</organism>
<proteinExistence type="predicted"/>
<evidence type="ECO:0000313" key="3">
    <source>
        <dbReference type="Proteomes" id="UP000189545"/>
    </source>
</evidence>